<accession>A0ABY5GKC7</accession>
<evidence type="ECO:0000313" key="1">
    <source>
        <dbReference type="EMBL" id="UTV29185.1"/>
    </source>
</evidence>
<dbReference type="InterPro" id="IPR019635">
    <property type="entry name" value="DUF2500"/>
</dbReference>
<dbReference type="Gene3D" id="2.40.50.660">
    <property type="match status" value="1"/>
</dbReference>
<dbReference type="Pfam" id="PF10694">
    <property type="entry name" value="DUF2500"/>
    <property type="match status" value="1"/>
</dbReference>
<reference evidence="1" key="1">
    <citation type="submission" date="2022-07" db="EMBL/GenBank/DDBJ databases">
        <title>Genome sequencing of Photobacterium atrarenae GJH2-4.</title>
        <authorList>
            <person name="Park S.-J."/>
        </authorList>
    </citation>
    <scope>NUCLEOTIDE SEQUENCE</scope>
    <source>
        <strain evidence="1">GJH2-4</strain>
    </source>
</reference>
<dbReference type="Proteomes" id="UP001057998">
    <property type="component" value="Chromosome 1"/>
</dbReference>
<name>A0ABY5GKC7_9GAMM</name>
<sequence>MLIAAGLLVISALYTIRIYRRHVLGEQAPEKRVAVRILDKQSAAVDGARPGEDSEAYWIYVQPLRGGPKREFEVGVHYYHALNPGDQGTLTYQGQTFRHFALQRD</sequence>
<protein>
    <submittedName>
        <fullName evidence="1">DUF2500 domain-containing protein</fullName>
    </submittedName>
</protein>
<dbReference type="EMBL" id="CP101508">
    <property type="protein sequence ID" value="UTV29185.1"/>
    <property type="molecule type" value="Genomic_DNA"/>
</dbReference>
<evidence type="ECO:0000313" key="2">
    <source>
        <dbReference type="Proteomes" id="UP001057998"/>
    </source>
</evidence>
<keyword evidence="2" id="KW-1185">Reference proteome</keyword>
<organism evidence="1 2">
    <name type="scientific">Photobacterium atrarenae</name>
    <dbReference type="NCBI Taxonomy" id="865757"/>
    <lineage>
        <taxon>Bacteria</taxon>
        <taxon>Pseudomonadati</taxon>
        <taxon>Pseudomonadota</taxon>
        <taxon>Gammaproteobacteria</taxon>
        <taxon>Vibrionales</taxon>
        <taxon>Vibrionaceae</taxon>
        <taxon>Photobacterium</taxon>
    </lineage>
</organism>
<proteinExistence type="predicted"/>
<gene>
    <name evidence="1" type="ORF">NNL38_00420</name>
</gene>